<feature type="region of interest" description="Disordered" evidence="2">
    <location>
        <begin position="319"/>
        <end position="346"/>
    </location>
</feature>
<comment type="caution">
    <text evidence="3">The sequence shown here is derived from an EMBL/GenBank/DDBJ whole genome shotgun (WGS) entry which is preliminary data.</text>
</comment>
<proteinExistence type="predicted"/>
<feature type="region of interest" description="Disordered" evidence="2">
    <location>
        <begin position="379"/>
        <end position="400"/>
    </location>
</feature>
<dbReference type="Proteomes" id="UP001324427">
    <property type="component" value="Unassembled WGS sequence"/>
</dbReference>
<feature type="compositionally biased region" description="Basic and acidic residues" evidence="2">
    <location>
        <begin position="379"/>
        <end position="391"/>
    </location>
</feature>
<keyword evidence="4" id="KW-1185">Reference proteome</keyword>
<organism evidence="3 4">
    <name type="scientific">Oleoguttula mirabilis</name>
    <dbReference type="NCBI Taxonomy" id="1507867"/>
    <lineage>
        <taxon>Eukaryota</taxon>
        <taxon>Fungi</taxon>
        <taxon>Dikarya</taxon>
        <taxon>Ascomycota</taxon>
        <taxon>Pezizomycotina</taxon>
        <taxon>Dothideomycetes</taxon>
        <taxon>Dothideomycetidae</taxon>
        <taxon>Mycosphaerellales</taxon>
        <taxon>Teratosphaeriaceae</taxon>
        <taxon>Oleoguttula</taxon>
    </lineage>
</organism>
<name>A0AAV9J7K3_9PEZI</name>
<evidence type="ECO:0000313" key="4">
    <source>
        <dbReference type="Proteomes" id="UP001324427"/>
    </source>
</evidence>
<dbReference type="EMBL" id="JAVFHQ010000062">
    <property type="protein sequence ID" value="KAK4540727.1"/>
    <property type="molecule type" value="Genomic_DNA"/>
</dbReference>
<feature type="coiled-coil region" evidence="1">
    <location>
        <begin position="218"/>
        <end position="274"/>
    </location>
</feature>
<feature type="compositionally biased region" description="Polar residues" evidence="2">
    <location>
        <begin position="7"/>
        <end position="19"/>
    </location>
</feature>
<feature type="region of interest" description="Disordered" evidence="2">
    <location>
        <begin position="31"/>
        <end position="50"/>
    </location>
</feature>
<evidence type="ECO:0000256" key="1">
    <source>
        <dbReference type="SAM" id="Coils"/>
    </source>
</evidence>
<evidence type="ECO:0000313" key="3">
    <source>
        <dbReference type="EMBL" id="KAK4540727.1"/>
    </source>
</evidence>
<accession>A0AAV9J7K3</accession>
<dbReference type="AlphaFoldDB" id="A0AAV9J7K3"/>
<reference evidence="3 4" key="1">
    <citation type="submission" date="2021-11" db="EMBL/GenBank/DDBJ databases">
        <title>Black yeast isolated from Biological Soil Crust.</title>
        <authorList>
            <person name="Kurbessoian T."/>
        </authorList>
    </citation>
    <scope>NUCLEOTIDE SEQUENCE [LARGE SCALE GENOMIC DNA]</scope>
    <source>
        <strain evidence="3 4">CCFEE 5522</strain>
    </source>
</reference>
<feature type="region of interest" description="Disordered" evidence="2">
    <location>
        <begin position="1"/>
        <end position="22"/>
    </location>
</feature>
<protein>
    <submittedName>
        <fullName evidence="3">Uncharacterized protein</fullName>
    </submittedName>
</protein>
<sequence length="400" mass="43083">MYGSGFRNMTCNNGNTNGDGSRAARKITDAPMTGDKDVIPGSNPPTSETRKFFDKHGGPHPSNHLAIKDLGGGMPLGNRMQSLRFPSAPSKVNGVAVVAISDLESILTDGSLAAEVRIHRATMRLTFHKSHGVSACPKDQAHYAPATTLFQAGPSVGTGDFTHAQDPTIEPSAQAVHDAVDDLRKQQNVLKSGKSKLTNSRSRRGRNQDRIGRVDAAMAEGRDRMNEVTKALDVYKEELVAYKAAGDAKVGAAIANFEQACDEYSKRADEDKELALLKEIEVEEVYKAVQSNRVETMQRIAEKVALQEETVRVEAESTIAEVKKAEENDSSQQTDDPNSGRVPGTGITTAVKFTEVNREEGTPAANTDDAIDKLLKRHRAVDDVGRDEGKKAKASGGLGC</sequence>
<evidence type="ECO:0000256" key="2">
    <source>
        <dbReference type="SAM" id="MobiDB-lite"/>
    </source>
</evidence>
<gene>
    <name evidence="3" type="ORF">LTR36_008942</name>
</gene>
<keyword evidence="1" id="KW-0175">Coiled coil</keyword>